<dbReference type="AlphaFoldDB" id="A0A6L2PC68"/>
<evidence type="ECO:0000256" key="1">
    <source>
        <dbReference type="SAM" id="SignalP"/>
    </source>
</evidence>
<keyword evidence="4" id="KW-1185">Reference proteome</keyword>
<dbReference type="InParanoid" id="A0A6L2PC68"/>
<dbReference type="GO" id="GO:0035556">
    <property type="term" value="P:intracellular signal transduction"/>
    <property type="evidence" value="ECO:0007669"/>
    <property type="project" value="InterPro"/>
</dbReference>
<dbReference type="EMBL" id="BLKM01009780">
    <property type="protein sequence ID" value="GFG28125.1"/>
    <property type="molecule type" value="Genomic_DNA"/>
</dbReference>
<protein>
    <recommendedName>
        <fullName evidence="2">DEP domain-containing protein</fullName>
    </recommendedName>
</protein>
<dbReference type="SUPFAM" id="SSF46785">
    <property type="entry name" value="Winged helix' DNA-binding domain"/>
    <property type="match status" value="1"/>
</dbReference>
<dbReference type="OrthoDB" id="21144at2759"/>
<accession>A0A6L2PC68</accession>
<dbReference type="Proteomes" id="UP000502823">
    <property type="component" value="Unassembled WGS sequence"/>
</dbReference>
<dbReference type="InterPro" id="IPR036388">
    <property type="entry name" value="WH-like_DNA-bd_sf"/>
</dbReference>
<feature type="signal peptide" evidence="1">
    <location>
        <begin position="1"/>
        <end position="23"/>
    </location>
</feature>
<evidence type="ECO:0000313" key="4">
    <source>
        <dbReference type="Proteomes" id="UP000502823"/>
    </source>
</evidence>
<dbReference type="InterPro" id="IPR036390">
    <property type="entry name" value="WH_DNA-bd_sf"/>
</dbReference>
<evidence type="ECO:0000259" key="2">
    <source>
        <dbReference type="PROSITE" id="PS50186"/>
    </source>
</evidence>
<comment type="caution">
    <text evidence="3">The sequence shown here is derived from an EMBL/GenBank/DDBJ whole genome shotgun (WGS) entry which is preliminary data.</text>
</comment>
<gene>
    <name evidence="3" type="ORF">Cfor_05169</name>
</gene>
<dbReference type="Gene3D" id="1.10.10.10">
    <property type="entry name" value="Winged helix-like DNA-binding domain superfamily/Winged helix DNA-binding domain"/>
    <property type="match status" value="1"/>
</dbReference>
<dbReference type="InterPro" id="IPR000591">
    <property type="entry name" value="DEP_dom"/>
</dbReference>
<feature type="domain" description="DEP" evidence="2">
    <location>
        <begin position="39"/>
        <end position="98"/>
    </location>
</feature>
<dbReference type="PROSITE" id="PS50186">
    <property type="entry name" value="DEP"/>
    <property type="match status" value="1"/>
</dbReference>
<dbReference type="Pfam" id="PF00610">
    <property type="entry name" value="DEP"/>
    <property type="match status" value="1"/>
</dbReference>
<feature type="chain" id="PRO_5027039388" description="DEP domain-containing protein" evidence="1">
    <location>
        <begin position="24"/>
        <end position="136"/>
    </location>
</feature>
<reference evidence="4" key="1">
    <citation type="submission" date="2020-01" db="EMBL/GenBank/DDBJ databases">
        <title>Draft genome sequence of the Termite Coptotermes fromosanus.</title>
        <authorList>
            <person name="Itakura S."/>
            <person name="Yosikawa Y."/>
            <person name="Umezawa K."/>
        </authorList>
    </citation>
    <scope>NUCLEOTIDE SEQUENCE [LARGE SCALE GENOMIC DNA]</scope>
</reference>
<dbReference type="SMART" id="SM00049">
    <property type="entry name" value="DEP"/>
    <property type="match status" value="1"/>
</dbReference>
<organism evidence="3 4">
    <name type="scientific">Coptotermes formosanus</name>
    <name type="common">Formosan subterranean termite</name>
    <dbReference type="NCBI Taxonomy" id="36987"/>
    <lineage>
        <taxon>Eukaryota</taxon>
        <taxon>Metazoa</taxon>
        <taxon>Ecdysozoa</taxon>
        <taxon>Arthropoda</taxon>
        <taxon>Hexapoda</taxon>
        <taxon>Insecta</taxon>
        <taxon>Pterygota</taxon>
        <taxon>Neoptera</taxon>
        <taxon>Polyneoptera</taxon>
        <taxon>Dictyoptera</taxon>
        <taxon>Blattodea</taxon>
        <taxon>Blattoidea</taxon>
        <taxon>Termitoidae</taxon>
        <taxon>Rhinotermitidae</taxon>
        <taxon>Coptotermes</taxon>
    </lineage>
</organism>
<proteinExistence type="predicted"/>
<keyword evidence="1" id="KW-0732">Signal</keyword>
<sequence length="136" mass="15259">MQSPSPQMAWVGWTLHTLLLADSSSSVLRDHRSSNSNCVYQRCASGRELIDWIMSLSPSIHTRHQAIGMWQVLLEEGVIFHGNLRSVAQSPNQRASVYKKKISQKTCNKIVYDADGSTSHSEASTLWTLFNIPCLK</sequence>
<name>A0A6L2PC68_COPFO</name>
<evidence type="ECO:0000313" key="3">
    <source>
        <dbReference type="EMBL" id="GFG28125.1"/>
    </source>
</evidence>